<dbReference type="SMART" id="SM01328">
    <property type="entry name" value="zf-3CxxC"/>
    <property type="match status" value="1"/>
</dbReference>
<evidence type="ECO:0000256" key="6">
    <source>
        <dbReference type="ARBA" id="ARBA00022989"/>
    </source>
</evidence>
<organism evidence="9 10">
    <name type="scientific">Chanos chanos</name>
    <name type="common">Milkfish</name>
    <name type="synonym">Mugil chanos</name>
    <dbReference type="NCBI Taxonomy" id="29144"/>
    <lineage>
        <taxon>Eukaryota</taxon>
        <taxon>Metazoa</taxon>
        <taxon>Chordata</taxon>
        <taxon>Craniata</taxon>
        <taxon>Vertebrata</taxon>
        <taxon>Euteleostomi</taxon>
        <taxon>Actinopterygii</taxon>
        <taxon>Neopterygii</taxon>
        <taxon>Teleostei</taxon>
        <taxon>Ostariophysi</taxon>
        <taxon>Gonorynchiformes</taxon>
        <taxon>Chanidae</taxon>
        <taxon>Chanos</taxon>
    </lineage>
</organism>
<dbReference type="InParanoid" id="A0A6J2WSA2"/>
<comment type="subcellular location">
    <subcellularLocation>
        <location evidence="1">Membrane</location>
        <topology evidence="1">Single-pass membrane protein</topology>
    </subcellularLocation>
</comment>
<evidence type="ECO:0000256" key="7">
    <source>
        <dbReference type="ARBA" id="ARBA00023136"/>
    </source>
</evidence>
<keyword evidence="6" id="KW-1133">Transmembrane helix</keyword>
<proteinExistence type="predicted"/>
<sequence>MTLKQWIDIFDKKSKQLQHFWSIEFDDSIQADQPAAGWEKYIRGAFASFRCSKCRRSWPSKRVLVAFHMRLDKSQRKGTVKVRRFRQDCKSCNQPEMEEPSFSEKNVEVLIDKLIEKIRIKCYKQKTGRKPRAFYSDHDPEGPHEKAHCEACKSGICRRGN</sequence>
<dbReference type="InterPro" id="IPR027377">
    <property type="entry name" value="ZAR1/RTP1-5-like_Znf-3CxxC"/>
</dbReference>
<keyword evidence="4" id="KW-0863">Zinc-finger</keyword>
<dbReference type="AlphaFoldDB" id="A0A6J2WSA2"/>
<evidence type="ECO:0000313" key="9">
    <source>
        <dbReference type="Proteomes" id="UP000504632"/>
    </source>
</evidence>
<keyword evidence="5" id="KW-0862">Zinc</keyword>
<dbReference type="OrthoDB" id="8121437at2759"/>
<dbReference type="Proteomes" id="UP000504632">
    <property type="component" value="Chromosome 14"/>
</dbReference>
<evidence type="ECO:0000256" key="1">
    <source>
        <dbReference type="ARBA" id="ARBA00004167"/>
    </source>
</evidence>
<evidence type="ECO:0000259" key="8">
    <source>
        <dbReference type="SMART" id="SM01328"/>
    </source>
</evidence>
<accession>A0A6J2WSA2</accession>
<evidence type="ECO:0000256" key="5">
    <source>
        <dbReference type="ARBA" id="ARBA00022833"/>
    </source>
</evidence>
<dbReference type="Pfam" id="PF13695">
    <property type="entry name" value="Zn_ribbon_3CxxC"/>
    <property type="match status" value="1"/>
</dbReference>
<dbReference type="GO" id="GO:0031849">
    <property type="term" value="F:olfactory receptor binding"/>
    <property type="evidence" value="ECO:0007669"/>
    <property type="project" value="TreeGrafter"/>
</dbReference>
<dbReference type="GO" id="GO:0006612">
    <property type="term" value="P:protein targeting to membrane"/>
    <property type="evidence" value="ECO:0007669"/>
    <property type="project" value="TreeGrafter"/>
</dbReference>
<dbReference type="GO" id="GO:0008270">
    <property type="term" value="F:zinc ion binding"/>
    <property type="evidence" value="ECO:0007669"/>
    <property type="project" value="UniProtKB-KW"/>
</dbReference>
<evidence type="ECO:0000313" key="10">
    <source>
        <dbReference type="RefSeq" id="XP_030646982.1"/>
    </source>
</evidence>
<dbReference type="RefSeq" id="XP_030646982.1">
    <property type="nucleotide sequence ID" value="XM_030791122.1"/>
</dbReference>
<keyword evidence="7" id="KW-0472">Membrane</keyword>
<keyword evidence="2" id="KW-0812">Transmembrane</keyword>
<evidence type="ECO:0000256" key="4">
    <source>
        <dbReference type="ARBA" id="ARBA00022771"/>
    </source>
</evidence>
<dbReference type="PANTHER" id="PTHR14402:SF8">
    <property type="entry name" value="RECEPTOR-TRANSPORTING PROTEIN 4"/>
    <property type="match status" value="1"/>
</dbReference>
<protein>
    <submittedName>
        <fullName evidence="10">Receptor-transporting protein 3-like</fullName>
    </submittedName>
</protein>
<evidence type="ECO:0000256" key="3">
    <source>
        <dbReference type="ARBA" id="ARBA00022723"/>
    </source>
</evidence>
<keyword evidence="3" id="KW-0479">Metal-binding</keyword>
<name>A0A6J2WSA2_CHACN</name>
<evidence type="ECO:0000256" key="2">
    <source>
        <dbReference type="ARBA" id="ARBA00022692"/>
    </source>
</evidence>
<dbReference type="GO" id="GO:0016020">
    <property type="term" value="C:membrane"/>
    <property type="evidence" value="ECO:0007669"/>
    <property type="project" value="UniProtKB-SubCell"/>
</dbReference>
<reference evidence="10" key="1">
    <citation type="submission" date="2025-08" db="UniProtKB">
        <authorList>
            <consortium name="RefSeq"/>
        </authorList>
    </citation>
    <scope>IDENTIFICATION</scope>
</reference>
<feature type="domain" description="3CxxC-type" evidence="8">
    <location>
        <begin position="44"/>
        <end position="155"/>
    </location>
</feature>
<dbReference type="GO" id="GO:0051205">
    <property type="term" value="P:protein insertion into membrane"/>
    <property type="evidence" value="ECO:0007669"/>
    <property type="project" value="TreeGrafter"/>
</dbReference>
<dbReference type="PANTHER" id="PTHR14402">
    <property type="entry name" value="RECEPTOR TRANSPORTING PROTEIN"/>
    <property type="match status" value="1"/>
</dbReference>
<gene>
    <name evidence="10" type="primary">LOC115827314</name>
</gene>
<keyword evidence="9" id="KW-1185">Reference proteome</keyword>
<dbReference type="InterPro" id="IPR026096">
    <property type="entry name" value="R-trans_p"/>
</dbReference>
<dbReference type="GeneID" id="115827314"/>